<evidence type="ECO:0000313" key="4">
    <source>
        <dbReference type="EMBL" id="EDW93656.2"/>
    </source>
</evidence>
<dbReference type="PANTHER" id="PTHR45774">
    <property type="entry name" value="BTB/POZ DOMAIN-CONTAINING"/>
    <property type="match status" value="1"/>
</dbReference>
<keyword evidence="2" id="KW-0732">Signal</keyword>
<dbReference type="PANTHER" id="PTHR45774:SF4">
    <property type="entry name" value="AXUNDEAD, ISOFORM F"/>
    <property type="match status" value="1"/>
</dbReference>
<name>B4PJQ7_DROYA</name>
<keyword evidence="5" id="KW-1185">Reference proteome</keyword>
<feature type="region of interest" description="Disordered" evidence="1">
    <location>
        <begin position="164"/>
        <end position="204"/>
    </location>
</feature>
<dbReference type="GO" id="GO:0005829">
    <property type="term" value="C:cytosol"/>
    <property type="evidence" value="ECO:0007669"/>
    <property type="project" value="TreeGrafter"/>
</dbReference>
<organism evidence="4 5">
    <name type="scientific">Drosophila yakuba</name>
    <name type="common">Fruit fly</name>
    <dbReference type="NCBI Taxonomy" id="7245"/>
    <lineage>
        <taxon>Eukaryota</taxon>
        <taxon>Metazoa</taxon>
        <taxon>Ecdysozoa</taxon>
        <taxon>Arthropoda</taxon>
        <taxon>Hexapoda</taxon>
        <taxon>Insecta</taxon>
        <taxon>Pterygota</taxon>
        <taxon>Neoptera</taxon>
        <taxon>Endopterygota</taxon>
        <taxon>Diptera</taxon>
        <taxon>Brachycera</taxon>
        <taxon>Muscomorpha</taxon>
        <taxon>Ephydroidea</taxon>
        <taxon>Drosophilidae</taxon>
        <taxon>Drosophila</taxon>
        <taxon>Sophophora</taxon>
    </lineage>
</organism>
<reference evidence="4 5" key="1">
    <citation type="journal article" date="2007" name="Nature">
        <title>Evolution of genes and genomes on the Drosophila phylogeny.</title>
        <authorList>
            <consortium name="Drosophila 12 Genomes Consortium"/>
            <person name="Clark A.G."/>
            <person name="Eisen M.B."/>
            <person name="Smith D.R."/>
            <person name="Bergman C.M."/>
            <person name="Oliver B."/>
            <person name="Markow T.A."/>
            <person name="Kaufman T.C."/>
            <person name="Kellis M."/>
            <person name="Gelbart W."/>
            <person name="Iyer V.N."/>
            <person name="Pollard D.A."/>
            <person name="Sackton T.B."/>
            <person name="Larracuente A.M."/>
            <person name="Singh N.D."/>
            <person name="Abad J.P."/>
            <person name="Abt D.N."/>
            <person name="Adryan B."/>
            <person name="Aguade M."/>
            <person name="Akashi H."/>
            <person name="Anderson W.W."/>
            <person name="Aquadro C.F."/>
            <person name="Ardell D.H."/>
            <person name="Arguello R."/>
            <person name="Artieri C.G."/>
            <person name="Barbash D.A."/>
            <person name="Barker D."/>
            <person name="Barsanti P."/>
            <person name="Batterham P."/>
            <person name="Batzoglou S."/>
            <person name="Begun D."/>
            <person name="Bhutkar A."/>
            <person name="Blanco E."/>
            <person name="Bosak S.A."/>
            <person name="Bradley R.K."/>
            <person name="Brand A.D."/>
            <person name="Brent M.R."/>
            <person name="Brooks A.N."/>
            <person name="Brown R.H."/>
            <person name="Butlin R.K."/>
            <person name="Caggese C."/>
            <person name="Calvi B.R."/>
            <person name="Bernardo de Carvalho A."/>
            <person name="Caspi A."/>
            <person name="Castrezana S."/>
            <person name="Celniker S.E."/>
            <person name="Chang J.L."/>
            <person name="Chapple C."/>
            <person name="Chatterji S."/>
            <person name="Chinwalla A."/>
            <person name="Civetta A."/>
            <person name="Clifton S.W."/>
            <person name="Comeron J.M."/>
            <person name="Costello J.C."/>
            <person name="Coyne J.A."/>
            <person name="Daub J."/>
            <person name="David R.G."/>
            <person name="Delcher A.L."/>
            <person name="Delehaunty K."/>
            <person name="Do C.B."/>
            <person name="Ebling H."/>
            <person name="Edwards K."/>
            <person name="Eickbush T."/>
            <person name="Evans J.D."/>
            <person name="Filipski A."/>
            <person name="Findeiss S."/>
            <person name="Freyhult E."/>
            <person name="Fulton L."/>
            <person name="Fulton R."/>
            <person name="Garcia A.C."/>
            <person name="Gardiner A."/>
            <person name="Garfield D.A."/>
            <person name="Garvin B.E."/>
            <person name="Gibson G."/>
            <person name="Gilbert D."/>
            <person name="Gnerre S."/>
            <person name="Godfrey J."/>
            <person name="Good R."/>
            <person name="Gotea V."/>
            <person name="Gravely B."/>
            <person name="Greenberg A.J."/>
            <person name="Griffiths-Jones S."/>
            <person name="Gross S."/>
            <person name="Guigo R."/>
            <person name="Gustafson E.A."/>
            <person name="Haerty W."/>
            <person name="Hahn M.W."/>
            <person name="Halligan D.L."/>
            <person name="Halpern A.L."/>
            <person name="Halter G.M."/>
            <person name="Han M.V."/>
            <person name="Heger A."/>
            <person name="Hillier L."/>
            <person name="Hinrichs A.S."/>
            <person name="Holmes I."/>
            <person name="Hoskins R.A."/>
            <person name="Hubisz M.J."/>
            <person name="Hultmark D."/>
            <person name="Huntley M.A."/>
            <person name="Jaffe D.B."/>
            <person name="Jagadeeshan S."/>
            <person name="Jeck W.R."/>
            <person name="Johnson J."/>
            <person name="Jones C.D."/>
            <person name="Jordan W.C."/>
            <person name="Karpen G.H."/>
            <person name="Kataoka E."/>
            <person name="Keightley P.D."/>
            <person name="Kheradpour P."/>
            <person name="Kirkness E.F."/>
            <person name="Koerich L.B."/>
            <person name="Kristiansen K."/>
            <person name="Kudrna D."/>
            <person name="Kulathinal R.J."/>
            <person name="Kumar S."/>
            <person name="Kwok R."/>
            <person name="Lander E."/>
            <person name="Langley C.H."/>
            <person name="Lapoint R."/>
            <person name="Lazzaro B.P."/>
            <person name="Lee S.J."/>
            <person name="Levesque L."/>
            <person name="Li R."/>
            <person name="Lin C.F."/>
            <person name="Lin M.F."/>
            <person name="Lindblad-Toh K."/>
            <person name="Llopart A."/>
            <person name="Long M."/>
            <person name="Low L."/>
            <person name="Lozovsky E."/>
            <person name="Lu J."/>
            <person name="Luo M."/>
            <person name="Machado C.A."/>
            <person name="Makalowski W."/>
            <person name="Marzo M."/>
            <person name="Matsuda M."/>
            <person name="Matzkin L."/>
            <person name="McAllister B."/>
            <person name="McBride C.S."/>
            <person name="McKernan B."/>
            <person name="McKernan K."/>
            <person name="Mendez-Lago M."/>
            <person name="Minx P."/>
            <person name="Mollenhauer M.U."/>
            <person name="Montooth K."/>
            <person name="Mount S.M."/>
            <person name="Mu X."/>
            <person name="Myers E."/>
            <person name="Negre B."/>
            <person name="Newfeld S."/>
            <person name="Nielsen R."/>
            <person name="Noor M.A."/>
            <person name="O'Grady P."/>
            <person name="Pachter L."/>
            <person name="Papaceit M."/>
            <person name="Parisi M.J."/>
            <person name="Parisi M."/>
            <person name="Parts L."/>
            <person name="Pedersen J.S."/>
            <person name="Pesole G."/>
            <person name="Phillippy A.M."/>
            <person name="Ponting C.P."/>
            <person name="Pop M."/>
            <person name="Porcelli D."/>
            <person name="Powell J.R."/>
            <person name="Prohaska S."/>
            <person name="Pruitt K."/>
            <person name="Puig M."/>
            <person name="Quesneville H."/>
            <person name="Ram K.R."/>
            <person name="Rand D."/>
            <person name="Rasmussen M.D."/>
            <person name="Reed L.K."/>
            <person name="Reenan R."/>
            <person name="Reily A."/>
            <person name="Remington K.A."/>
            <person name="Rieger T.T."/>
            <person name="Ritchie M.G."/>
            <person name="Robin C."/>
            <person name="Rogers Y.H."/>
            <person name="Rohde C."/>
            <person name="Rozas J."/>
            <person name="Rubenfield M.J."/>
            <person name="Ruiz A."/>
            <person name="Russo S."/>
            <person name="Salzberg S.L."/>
            <person name="Sanchez-Gracia A."/>
            <person name="Saranga D.J."/>
            <person name="Sato H."/>
            <person name="Schaeffer S.W."/>
            <person name="Schatz M.C."/>
            <person name="Schlenke T."/>
            <person name="Schwartz R."/>
            <person name="Segarra C."/>
            <person name="Singh R.S."/>
            <person name="Sirot L."/>
            <person name="Sirota M."/>
            <person name="Sisneros N.B."/>
            <person name="Smith C.D."/>
            <person name="Smith T.F."/>
            <person name="Spieth J."/>
            <person name="Stage D.E."/>
            <person name="Stark A."/>
            <person name="Stephan W."/>
            <person name="Strausberg R.L."/>
            <person name="Strempel S."/>
            <person name="Sturgill D."/>
            <person name="Sutton G."/>
            <person name="Sutton G.G."/>
            <person name="Tao W."/>
            <person name="Teichmann S."/>
            <person name="Tobari Y.N."/>
            <person name="Tomimura Y."/>
            <person name="Tsolas J.M."/>
            <person name="Valente V.L."/>
            <person name="Venter E."/>
            <person name="Venter J.C."/>
            <person name="Vicario S."/>
            <person name="Vieira F.G."/>
            <person name="Vilella A.J."/>
            <person name="Villasante A."/>
            <person name="Walenz B."/>
            <person name="Wang J."/>
            <person name="Wasserman M."/>
            <person name="Watts T."/>
            <person name="Wilson D."/>
            <person name="Wilson R.K."/>
            <person name="Wing R.A."/>
            <person name="Wolfner M.F."/>
            <person name="Wong A."/>
            <person name="Wong G.K."/>
            <person name="Wu C.I."/>
            <person name="Wu G."/>
            <person name="Yamamoto D."/>
            <person name="Yang H.P."/>
            <person name="Yang S.P."/>
            <person name="Yorke J.A."/>
            <person name="Yoshida K."/>
            <person name="Zdobnov E."/>
            <person name="Zhang P."/>
            <person name="Zhang Y."/>
            <person name="Zimin A.V."/>
            <person name="Baldwin J."/>
            <person name="Abdouelleil A."/>
            <person name="Abdulkadir J."/>
            <person name="Abebe A."/>
            <person name="Abera B."/>
            <person name="Abreu J."/>
            <person name="Acer S.C."/>
            <person name="Aftuck L."/>
            <person name="Alexander A."/>
            <person name="An P."/>
            <person name="Anderson E."/>
            <person name="Anderson S."/>
            <person name="Arachi H."/>
            <person name="Azer M."/>
            <person name="Bachantsang P."/>
            <person name="Barry A."/>
            <person name="Bayul T."/>
            <person name="Berlin A."/>
            <person name="Bessette D."/>
            <person name="Bloom T."/>
            <person name="Blye J."/>
            <person name="Boguslavskiy L."/>
            <person name="Bonnet C."/>
            <person name="Boukhgalter B."/>
            <person name="Bourzgui I."/>
            <person name="Brown A."/>
            <person name="Cahill P."/>
            <person name="Channer S."/>
            <person name="Cheshatsang Y."/>
            <person name="Chuda L."/>
            <person name="Citroen M."/>
            <person name="Collymore A."/>
            <person name="Cooke P."/>
            <person name="Costello M."/>
            <person name="D'Aco K."/>
            <person name="Daza R."/>
            <person name="De Haan G."/>
            <person name="DeGray S."/>
            <person name="DeMaso C."/>
            <person name="Dhargay N."/>
            <person name="Dooley K."/>
            <person name="Dooley E."/>
            <person name="Doricent M."/>
            <person name="Dorje P."/>
            <person name="Dorjee K."/>
            <person name="Dupes A."/>
            <person name="Elong R."/>
            <person name="Falk J."/>
            <person name="Farina A."/>
            <person name="Faro S."/>
            <person name="Ferguson D."/>
            <person name="Fisher S."/>
            <person name="Foley C.D."/>
            <person name="Franke A."/>
            <person name="Friedrich D."/>
            <person name="Gadbois L."/>
            <person name="Gearin G."/>
            <person name="Gearin C.R."/>
            <person name="Giannoukos G."/>
            <person name="Goode T."/>
            <person name="Graham J."/>
            <person name="Grandbois E."/>
            <person name="Grewal S."/>
            <person name="Gyaltsen K."/>
            <person name="Hafez N."/>
            <person name="Hagos B."/>
            <person name="Hall J."/>
            <person name="Henson C."/>
            <person name="Hollinger A."/>
            <person name="Honan T."/>
            <person name="Huard M.D."/>
            <person name="Hughes L."/>
            <person name="Hurhula B."/>
            <person name="Husby M.E."/>
            <person name="Kamat A."/>
            <person name="Kanga B."/>
            <person name="Kashin S."/>
            <person name="Khazanovich D."/>
            <person name="Kisner P."/>
            <person name="Lance K."/>
            <person name="Lara M."/>
            <person name="Lee W."/>
            <person name="Lennon N."/>
            <person name="Letendre F."/>
            <person name="LeVine R."/>
            <person name="Lipovsky A."/>
            <person name="Liu X."/>
            <person name="Liu J."/>
            <person name="Liu S."/>
            <person name="Lokyitsang T."/>
            <person name="Lokyitsang Y."/>
            <person name="Lubonja R."/>
            <person name="Lui A."/>
            <person name="MacDonald P."/>
            <person name="Magnisalis V."/>
            <person name="Maru K."/>
            <person name="Matthews C."/>
            <person name="McCusker W."/>
            <person name="McDonough S."/>
            <person name="Mehta T."/>
            <person name="Meldrim J."/>
            <person name="Meneus L."/>
            <person name="Mihai O."/>
            <person name="Mihalev A."/>
            <person name="Mihova T."/>
            <person name="Mittelman R."/>
            <person name="Mlenga V."/>
            <person name="Montmayeur A."/>
            <person name="Mulrain L."/>
            <person name="Navidi A."/>
            <person name="Naylor J."/>
            <person name="Negash T."/>
            <person name="Nguyen T."/>
            <person name="Nguyen N."/>
            <person name="Nicol R."/>
            <person name="Norbu C."/>
            <person name="Norbu N."/>
            <person name="Novod N."/>
            <person name="O'Neill B."/>
            <person name="Osman S."/>
            <person name="Markiewicz E."/>
            <person name="Oyono O.L."/>
            <person name="Patti C."/>
            <person name="Phunkhang P."/>
            <person name="Pierre F."/>
            <person name="Priest M."/>
            <person name="Raghuraman S."/>
            <person name="Rege F."/>
            <person name="Reyes R."/>
            <person name="Rise C."/>
            <person name="Rogov P."/>
            <person name="Ross K."/>
            <person name="Ryan E."/>
            <person name="Settipalli S."/>
            <person name="Shea T."/>
            <person name="Sherpa N."/>
            <person name="Shi L."/>
            <person name="Shih D."/>
            <person name="Sparrow T."/>
            <person name="Spaulding J."/>
            <person name="Stalker J."/>
            <person name="Stange-Thomann N."/>
            <person name="Stavropoulos S."/>
            <person name="Stone C."/>
            <person name="Strader C."/>
            <person name="Tesfaye S."/>
            <person name="Thomson T."/>
            <person name="Thoulutsang Y."/>
            <person name="Thoulutsang D."/>
            <person name="Topham K."/>
            <person name="Topping I."/>
            <person name="Tsamla T."/>
            <person name="Vassiliev H."/>
            <person name="Vo A."/>
            <person name="Wangchuk T."/>
            <person name="Wangdi T."/>
            <person name="Weiand M."/>
            <person name="Wilkinson J."/>
            <person name="Wilson A."/>
            <person name="Yadav S."/>
            <person name="Young G."/>
            <person name="Yu Q."/>
            <person name="Zembek L."/>
            <person name="Zhong D."/>
            <person name="Zimmer A."/>
            <person name="Zwirko Z."/>
            <person name="Jaffe D.B."/>
            <person name="Alvarez P."/>
            <person name="Brockman W."/>
            <person name="Butler J."/>
            <person name="Chin C."/>
            <person name="Gnerre S."/>
            <person name="Grabherr M."/>
            <person name="Kleber M."/>
            <person name="Mauceli E."/>
            <person name="MacCallum I."/>
        </authorList>
    </citation>
    <scope>NUCLEOTIDE SEQUENCE [LARGE SCALE GENOMIC DNA]</scope>
    <source>
        <strain evidence="5">Tai18E2 / Tucson 14021-0261.01</strain>
    </source>
</reference>
<dbReference type="InterPro" id="IPR011705">
    <property type="entry name" value="BACK"/>
</dbReference>
<feature type="domain" description="BACK" evidence="3">
    <location>
        <begin position="448"/>
        <end position="507"/>
    </location>
</feature>
<reference evidence="4 5" key="2">
    <citation type="journal article" date="2007" name="PLoS Biol.">
        <title>Principles of genome evolution in the Drosophila melanogaster species group.</title>
        <authorList>
            <person name="Ranz J.M."/>
            <person name="Maurin D."/>
            <person name="Chan Y.S."/>
            <person name="von Grotthuss M."/>
            <person name="Hillier L.W."/>
            <person name="Roote J."/>
            <person name="Ashburner M."/>
            <person name="Bergman C.M."/>
        </authorList>
    </citation>
    <scope>NUCLEOTIDE SEQUENCE [LARGE SCALE GENOMIC DNA]</scope>
    <source>
        <strain evidence="5">Tai18E2 / Tucson 14021-0261.01</strain>
    </source>
</reference>
<accession>B4PJQ7</accession>
<protein>
    <recommendedName>
        <fullName evidence="3">BACK domain-containing protein</fullName>
    </recommendedName>
</protein>
<dbReference type="InterPro" id="IPR011333">
    <property type="entry name" value="SKP1/BTB/POZ_sf"/>
</dbReference>
<proteinExistence type="predicted"/>
<dbReference type="AlphaFoldDB" id="B4PJQ7"/>
<dbReference type="EMBL" id="CM000159">
    <property type="protein sequence ID" value="EDW93656.2"/>
    <property type="molecule type" value="Genomic_DNA"/>
</dbReference>
<evidence type="ECO:0000313" key="5">
    <source>
        <dbReference type="Proteomes" id="UP000002282"/>
    </source>
</evidence>
<evidence type="ECO:0000256" key="1">
    <source>
        <dbReference type="SAM" id="MobiDB-lite"/>
    </source>
</evidence>
<feature type="chain" id="PRO_5006458996" description="BACK domain-containing protein" evidence="2">
    <location>
        <begin position="17"/>
        <end position="637"/>
    </location>
</feature>
<dbReference type="eggNOG" id="KOG2075">
    <property type="taxonomic scope" value="Eukaryota"/>
</dbReference>
<sequence length="637" mass="72893">MLRLFWLSAHTTCGSCSKFLCACLGAEKLLRIFPRFRWKVARRLVFCHQLAVIPKYYIVFSFDLSTFWLNTSEGENCMALERIANSYSTHHLDMAQYGGNASPGNLFSSKFTAFNDRDSLEPRPGNKYRQRHINAHLEEHLVKEKRITKFPLVGALVHKALRRREGAKDKENENEDKDEKEITDPQGNQKDNNNNEEWEPNRMVLPFGLGPDGHHVDAIQSAPAPSAPPAHMLPPAYSRGQTNIYTGVPIIVNPYIDFIVVNGDDRYMIRCERKSVLERSVELAKLIHAGPNSGRKSDNHFQILNVDKNDFELIVRYMEKHFIPYRDHKHLLKILELSDRFNVPDLIIYCIRELDLRISSATALDIFKALWFYQGIALTNQHQTVITTQETGQQLARKKATKAKAQAKQLAAAKAAQSTENGAEGDGAQLNLIPNPNPFTTEDYGVALLHNTLQLIDMHAELQLSMPEISDLRFEELETLVKRDTLQLRSEVTLFECLATWSLAECARKHIDATPENRRTVLGPLCLTPRYLRMTASEFRRCCERLELLPPTEISLITDALEGKKLKNLTDQQAELLEKFRQPRAEYARMPVHLSDRSSPKNYPKKMRLAHEGRPTEEGCWEKVGMNCLRIFVCIFD</sequence>
<dbReference type="KEGG" id="dya:Dyak_GE21571"/>
<dbReference type="HOGENOM" id="CLU_040590_0_0_1"/>
<gene>
    <name evidence="4" type="primary">Dyak\GE21571</name>
    <name evidence="4" type="synonym">dyak_GLEANR_5322</name>
    <name evidence="4" type="synonym">GE21571</name>
    <name evidence="4" type="ORF">Dyak_GE21571</name>
</gene>
<dbReference type="Pfam" id="PF07707">
    <property type="entry name" value="BACK"/>
    <property type="match status" value="1"/>
</dbReference>
<evidence type="ECO:0000256" key="2">
    <source>
        <dbReference type="SAM" id="SignalP"/>
    </source>
</evidence>
<evidence type="ECO:0000259" key="3">
    <source>
        <dbReference type="Pfam" id="PF07707"/>
    </source>
</evidence>
<dbReference type="OrthoDB" id="6335872at2759"/>
<dbReference type="Proteomes" id="UP000002282">
    <property type="component" value="Chromosome 3L"/>
</dbReference>
<feature type="compositionally biased region" description="Basic and acidic residues" evidence="1">
    <location>
        <begin position="164"/>
        <end position="183"/>
    </location>
</feature>
<dbReference type="Gene3D" id="3.30.710.10">
    <property type="entry name" value="Potassium Channel Kv1.1, Chain A"/>
    <property type="match status" value="1"/>
</dbReference>
<dbReference type="GO" id="GO:0022008">
    <property type="term" value="P:neurogenesis"/>
    <property type="evidence" value="ECO:0007669"/>
    <property type="project" value="TreeGrafter"/>
</dbReference>
<feature type="signal peptide" evidence="2">
    <location>
        <begin position="1"/>
        <end position="16"/>
    </location>
</feature>
<dbReference type="Gene3D" id="1.25.40.420">
    <property type="match status" value="1"/>
</dbReference>